<feature type="domain" description="M23ase beta-sheet core" evidence="1">
    <location>
        <begin position="42"/>
        <end position="116"/>
    </location>
</feature>
<protein>
    <submittedName>
        <fullName evidence="2">Unannotated protein</fullName>
    </submittedName>
</protein>
<organism evidence="2">
    <name type="scientific">freshwater metagenome</name>
    <dbReference type="NCBI Taxonomy" id="449393"/>
    <lineage>
        <taxon>unclassified sequences</taxon>
        <taxon>metagenomes</taxon>
        <taxon>ecological metagenomes</taxon>
    </lineage>
</organism>
<dbReference type="InterPro" id="IPR011055">
    <property type="entry name" value="Dup_hybrid_motif"/>
</dbReference>
<name>A0A6J6J1S7_9ZZZZ</name>
<dbReference type="Gene3D" id="2.70.70.10">
    <property type="entry name" value="Glucose Permease (Domain IIA)"/>
    <property type="match status" value="1"/>
</dbReference>
<evidence type="ECO:0000313" key="2">
    <source>
        <dbReference type="EMBL" id="CAB4630698.1"/>
    </source>
</evidence>
<evidence type="ECO:0000259" key="1">
    <source>
        <dbReference type="Pfam" id="PF01551"/>
    </source>
</evidence>
<dbReference type="Pfam" id="PF01551">
    <property type="entry name" value="Peptidase_M23"/>
    <property type="match status" value="1"/>
</dbReference>
<dbReference type="SUPFAM" id="SSF51261">
    <property type="entry name" value="Duplicated hybrid motif"/>
    <property type="match status" value="1"/>
</dbReference>
<gene>
    <name evidence="2" type="ORF">UFOPK2086_00301</name>
</gene>
<dbReference type="EMBL" id="CAEZVQ010000021">
    <property type="protein sequence ID" value="CAB4630698.1"/>
    <property type="molecule type" value="Genomic_DNA"/>
</dbReference>
<proteinExistence type="predicted"/>
<dbReference type="CDD" id="cd12797">
    <property type="entry name" value="M23_peptidase"/>
    <property type="match status" value="1"/>
</dbReference>
<accession>A0A6J6J1S7</accession>
<sequence>MVSSLVATLLLIGSPTVVRPLPPVTGSIIQHFVAPTCPRCAGHRGVTIATRSNQTVVAVLPGTISFVGEVAGLTYVVQVVHPGVKVTYGWLMPNPELLEGDVVARGAVVGMAGDRTYLGVRVEGAYVEPLRYLGLGGSRLRGVGGVVVGRAGSAR</sequence>
<dbReference type="InterPro" id="IPR016047">
    <property type="entry name" value="M23ase_b-sheet_dom"/>
</dbReference>
<dbReference type="AlphaFoldDB" id="A0A6J6J1S7"/>
<reference evidence="2" key="1">
    <citation type="submission" date="2020-05" db="EMBL/GenBank/DDBJ databases">
        <authorList>
            <person name="Chiriac C."/>
            <person name="Salcher M."/>
            <person name="Ghai R."/>
            <person name="Kavagutti S V."/>
        </authorList>
    </citation>
    <scope>NUCLEOTIDE SEQUENCE</scope>
</reference>